<evidence type="ECO:0000313" key="2">
    <source>
        <dbReference type="Proteomes" id="UP000015104"/>
    </source>
</evidence>
<proteinExistence type="predicted"/>
<name>T1KXQ2_TETUR</name>
<dbReference type="EMBL" id="CAEY01000696">
    <property type="status" value="NOT_ANNOTATED_CDS"/>
    <property type="molecule type" value="Genomic_DNA"/>
</dbReference>
<protein>
    <submittedName>
        <fullName evidence="1">Uncharacterized protein</fullName>
    </submittedName>
</protein>
<accession>T1KXQ2</accession>
<reference evidence="1" key="2">
    <citation type="submission" date="2015-06" db="UniProtKB">
        <authorList>
            <consortium name="EnsemblMetazoa"/>
        </authorList>
    </citation>
    <scope>IDENTIFICATION</scope>
</reference>
<organism evidence="1 2">
    <name type="scientific">Tetranychus urticae</name>
    <name type="common">Two-spotted spider mite</name>
    <dbReference type="NCBI Taxonomy" id="32264"/>
    <lineage>
        <taxon>Eukaryota</taxon>
        <taxon>Metazoa</taxon>
        <taxon>Ecdysozoa</taxon>
        <taxon>Arthropoda</taxon>
        <taxon>Chelicerata</taxon>
        <taxon>Arachnida</taxon>
        <taxon>Acari</taxon>
        <taxon>Acariformes</taxon>
        <taxon>Trombidiformes</taxon>
        <taxon>Prostigmata</taxon>
        <taxon>Eleutherengona</taxon>
        <taxon>Raphignathae</taxon>
        <taxon>Tetranychoidea</taxon>
        <taxon>Tetranychidae</taxon>
        <taxon>Tetranychus</taxon>
    </lineage>
</organism>
<dbReference type="Proteomes" id="UP000015104">
    <property type="component" value="Unassembled WGS sequence"/>
</dbReference>
<dbReference type="HOGENOM" id="CLU_3208240_0_0_1"/>
<sequence>MIHSKPNKPAVKFKRERKVLELKVSAKYQYLISLGTSSTYLHQFT</sequence>
<reference evidence="2" key="1">
    <citation type="submission" date="2011-08" db="EMBL/GenBank/DDBJ databases">
        <authorList>
            <person name="Rombauts S."/>
        </authorList>
    </citation>
    <scope>NUCLEOTIDE SEQUENCE</scope>
    <source>
        <strain evidence="2">London</strain>
    </source>
</reference>
<dbReference type="EnsemblMetazoa" id="tetur26g00970.1">
    <property type="protein sequence ID" value="tetur26g00970.1"/>
    <property type="gene ID" value="tetur26g00970"/>
</dbReference>
<dbReference type="AlphaFoldDB" id="T1KXQ2"/>
<evidence type="ECO:0000313" key="1">
    <source>
        <dbReference type="EnsemblMetazoa" id="tetur26g00970.1"/>
    </source>
</evidence>
<keyword evidence="2" id="KW-1185">Reference proteome</keyword>